<dbReference type="Proteomes" id="UP000306509">
    <property type="component" value="Unassembled WGS sequence"/>
</dbReference>
<accession>A0A4U8Q6X7</accession>
<name>A0A4U8Q6X7_9FIRM</name>
<dbReference type="Gene3D" id="1.10.1660.10">
    <property type="match status" value="1"/>
</dbReference>
<dbReference type="GO" id="GO:0003677">
    <property type="term" value="F:DNA binding"/>
    <property type="evidence" value="ECO:0007669"/>
    <property type="project" value="UniProtKB-KW"/>
</dbReference>
<evidence type="ECO:0000256" key="1">
    <source>
        <dbReference type="ARBA" id="ARBA00023125"/>
    </source>
</evidence>
<keyword evidence="1" id="KW-0238">DNA-binding</keyword>
<organism evidence="3 4">
    <name type="scientific">Robinsoniella peoriensis</name>
    <dbReference type="NCBI Taxonomy" id="180332"/>
    <lineage>
        <taxon>Bacteria</taxon>
        <taxon>Bacillati</taxon>
        <taxon>Bacillota</taxon>
        <taxon>Clostridia</taxon>
        <taxon>Lachnospirales</taxon>
        <taxon>Lachnospiraceae</taxon>
        <taxon>Robinsoniella</taxon>
    </lineage>
</organism>
<gene>
    <name evidence="3" type="primary">adhR_2</name>
    <name evidence="3" type="ORF">DSM106044_03284</name>
</gene>
<dbReference type="OrthoDB" id="9811174at2"/>
<evidence type="ECO:0000313" key="3">
    <source>
        <dbReference type="EMBL" id="TLC99852.1"/>
    </source>
</evidence>
<evidence type="ECO:0000259" key="2">
    <source>
        <dbReference type="PROSITE" id="PS50937"/>
    </source>
</evidence>
<dbReference type="STRING" id="180332.GCA_000797495_00702"/>
<feature type="domain" description="HTH merR-type" evidence="2">
    <location>
        <begin position="1"/>
        <end position="71"/>
    </location>
</feature>
<dbReference type="PANTHER" id="PTHR30204:SF82">
    <property type="entry name" value="TRANSCRIPTIONAL REGULATOR, MERR FAMILY"/>
    <property type="match status" value="1"/>
</dbReference>
<reference evidence="3 4" key="1">
    <citation type="journal article" date="2019" name="Anaerobe">
        <title>Detection of Robinsoniella peoriensis in multiple bone samples of a trauma patient.</title>
        <authorList>
            <person name="Schrottner P."/>
            <person name="Hartwich K."/>
            <person name="Bunk B."/>
            <person name="Schober I."/>
            <person name="Helbig S."/>
            <person name="Rudolph W.W."/>
            <person name="Gunzer F."/>
        </authorList>
    </citation>
    <scope>NUCLEOTIDE SEQUENCE [LARGE SCALE GENOMIC DNA]</scope>
    <source>
        <strain evidence="3 4">DSM 106044</strain>
    </source>
</reference>
<dbReference type="GO" id="GO:0003700">
    <property type="term" value="F:DNA-binding transcription factor activity"/>
    <property type="evidence" value="ECO:0007669"/>
    <property type="project" value="InterPro"/>
</dbReference>
<protein>
    <submittedName>
        <fullName evidence="3">HTH-type transcriptional regulator AdhR</fullName>
    </submittedName>
</protein>
<dbReference type="RefSeq" id="WP_044289442.1">
    <property type="nucleotide sequence ID" value="NZ_CABMJZ010000109.1"/>
</dbReference>
<dbReference type="Pfam" id="PF13411">
    <property type="entry name" value="MerR_1"/>
    <property type="match status" value="1"/>
</dbReference>
<evidence type="ECO:0000313" key="4">
    <source>
        <dbReference type="Proteomes" id="UP000306509"/>
    </source>
</evidence>
<dbReference type="CDD" id="cd01109">
    <property type="entry name" value="HTH_YyaN"/>
    <property type="match status" value="1"/>
</dbReference>
<dbReference type="SMART" id="SM00422">
    <property type="entry name" value="HTH_MERR"/>
    <property type="match status" value="1"/>
</dbReference>
<dbReference type="EMBL" id="QGQD01000063">
    <property type="protein sequence ID" value="TLC99852.1"/>
    <property type="molecule type" value="Genomic_DNA"/>
</dbReference>
<keyword evidence="4" id="KW-1185">Reference proteome</keyword>
<dbReference type="InterPro" id="IPR000551">
    <property type="entry name" value="MerR-type_HTH_dom"/>
</dbReference>
<dbReference type="InterPro" id="IPR047057">
    <property type="entry name" value="MerR_fam"/>
</dbReference>
<comment type="caution">
    <text evidence="3">The sequence shown here is derived from an EMBL/GenBank/DDBJ whole genome shotgun (WGS) entry which is preliminary data.</text>
</comment>
<dbReference type="PANTHER" id="PTHR30204">
    <property type="entry name" value="REDOX-CYCLING DRUG-SENSING TRANSCRIPTIONAL ACTIVATOR SOXR"/>
    <property type="match status" value="1"/>
</dbReference>
<proteinExistence type="predicted"/>
<dbReference type="SUPFAM" id="SSF46955">
    <property type="entry name" value="Putative DNA-binding domain"/>
    <property type="match status" value="1"/>
</dbReference>
<dbReference type="InterPro" id="IPR009061">
    <property type="entry name" value="DNA-bd_dom_put_sf"/>
</dbReference>
<dbReference type="PROSITE" id="PS50937">
    <property type="entry name" value="HTH_MERR_2"/>
    <property type="match status" value="1"/>
</dbReference>
<sequence length="147" mass="16961">MEYKIKQVSEITGLPASTLRYYEKEQLLPTVKRNEAGVRIYNDKDLDWISIISCLKATDMPIADIRRFVALCAKGDVTLKERRQMVIAHKRVVEKHIEELESNLDHINFKVEYYNAACRLGSEAPLKQIKYVECDDQCVVRLKNAAS</sequence>
<dbReference type="AlphaFoldDB" id="A0A4U8Q6X7"/>